<keyword evidence="5" id="KW-1185">Reference proteome</keyword>
<dbReference type="SUPFAM" id="SSF48264">
    <property type="entry name" value="Cytochrome P450"/>
    <property type="match status" value="1"/>
</dbReference>
<accession>A0ABW2MKX3</accession>
<dbReference type="PRINTS" id="PR00359">
    <property type="entry name" value="BP450"/>
</dbReference>
<keyword evidence="2" id="KW-0479">Metal-binding</keyword>
<sequence length="411" mass="45310">MSQDMDLHTTAEDGTRSAEALITQDFVRDPHATYDWMREEGPVKLRQASGSVLWMLTRYEDARAALAEPKLHKDPRRFPNPAGGTGMGPEEPGMELLSRHMLNSDPPDHTRLRKLTTKAFTARPTEMFRPRIEELAAGLLDGFESGQRMDVVNDYAMPLSTRVICELIGIPAADGEIFRDWYTTMTGVHPPEQVTEARQSLIRYLGDLIADKRARPADDLISNLLQARDADDLLSETEVMSMVFLLLGAGHETAISFIGTAMLSLLSEPDQLALLQKDLTLLPGAIEELLRFESPINVATFRYAAEPVEIGGVTIPAGDSVFVSIGALNRDPSKFSEPDRLEITRPATGHLAFGHGLHHCLGAPLARVEGAVAIGQLITRFPDLAPAVGREDLQWRFSLMLRCLESLPVVL</sequence>
<protein>
    <submittedName>
        <fullName evidence="4">Cytochrome P450</fullName>
    </submittedName>
</protein>
<evidence type="ECO:0000256" key="2">
    <source>
        <dbReference type="RuleBase" id="RU000461"/>
    </source>
</evidence>
<evidence type="ECO:0000256" key="3">
    <source>
        <dbReference type="SAM" id="MobiDB-lite"/>
    </source>
</evidence>
<gene>
    <name evidence="4" type="ORF">ACFQW9_33425</name>
</gene>
<keyword evidence="2" id="KW-0560">Oxidoreductase</keyword>
<reference evidence="5" key="1">
    <citation type="journal article" date="2019" name="Int. J. Syst. Evol. Microbiol.">
        <title>The Global Catalogue of Microorganisms (GCM) 10K type strain sequencing project: providing services to taxonomists for standard genome sequencing and annotation.</title>
        <authorList>
            <consortium name="The Broad Institute Genomics Platform"/>
            <consortium name="The Broad Institute Genome Sequencing Center for Infectious Disease"/>
            <person name="Wu L."/>
            <person name="Ma J."/>
        </authorList>
    </citation>
    <scope>NUCLEOTIDE SEQUENCE [LARGE SCALE GENOMIC DNA]</scope>
    <source>
        <strain evidence="5">ICMP 19430</strain>
    </source>
</reference>
<keyword evidence="2" id="KW-0503">Monooxygenase</keyword>
<dbReference type="InterPro" id="IPR036396">
    <property type="entry name" value="Cyt_P450_sf"/>
</dbReference>
<keyword evidence="2" id="KW-0408">Iron</keyword>
<proteinExistence type="inferred from homology"/>
<evidence type="ECO:0000313" key="4">
    <source>
        <dbReference type="EMBL" id="MFC7355559.1"/>
    </source>
</evidence>
<feature type="compositionally biased region" description="Basic and acidic residues" evidence="3">
    <location>
        <begin position="1"/>
        <end position="16"/>
    </location>
</feature>
<dbReference type="CDD" id="cd11029">
    <property type="entry name" value="CYP107-like"/>
    <property type="match status" value="1"/>
</dbReference>
<name>A0ABW2MKX3_9ACTN</name>
<dbReference type="InterPro" id="IPR001128">
    <property type="entry name" value="Cyt_P450"/>
</dbReference>
<dbReference type="PROSITE" id="PS00086">
    <property type="entry name" value="CYTOCHROME_P450"/>
    <property type="match status" value="1"/>
</dbReference>
<dbReference type="EMBL" id="JBHTCK010000012">
    <property type="protein sequence ID" value="MFC7355559.1"/>
    <property type="molecule type" value="Genomic_DNA"/>
</dbReference>
<feature type="region of interest" description="Disordered" evidence="3">
    <location>
        <begin position="1"/>
        <end position="20"/>
    </location>
</feature>
<dbReference type="Gene3D" id="1.10.630.10">
    <property type="entry name" value="Cytochrome P450"/>
    <property type="match status" value="1"/>
</dbReference>
<dbReference type="PANTHER" id="PTHR46696:SF1">
    <property type="entry name" value="CYTOCHROME P450 YJIB-RELATED"/>
    <property type="match status" value="1"/>
</dbReference>
<organism evidence="4 5">
    <name type="scientific">Streptomyces caviscabies</name>
    <dbReference type="NCBI Taxonomy" id="90079"/>
    <lineage>
        <taxon>Bacteria</taxon>
        <taxon>Bacillati</taxon>
        <taxon>Actinomycetota</taxon>
        <taxon>Actinomycetes</taxon>
        <taxon>Kitasatosporales</taxon>
        <taxon>Streptomycetaceae</taxon>
        <taxon>Streptomyces</taxon>
    </lineage>
</organism>
<dbReference type="InterPro" id="IPR017972">
    <property type="entry name" value="Cyt_P450_CS"/>
</dbReference>
<comment type="similarity">
    <text evidence="1 2">Belongs to the cytochrome P450 family.</text>
</comment>
<dbReference type="PANTHER" id="PTHR46696">
    <property type="entry name" value="P450, PUTATIVE (EUROFUNG)-RELATED"/>
    <property type="match status" value="1"/>
</dbReference>
<evidence type="ECO:0000313" key="5">
    <source>
        <dbReference type="Proteomes" id="UP001596509"/>
    </source>
</evidence>
<dbReference type="RefSeq" id="WP_319283865.1">
    <property type="nucleotide sequence ID" value="NZ_JBHTCK010000012.1"/>
</dbReference>
<evidence type="ECO:0000256" key="1">
    <source>
        <dbReference type="ARBA" id="ARBA00010617"/>
    </source>
</evidence>
<dbReference type="Pfam" id="PF00067">
    <property type="entry name" value="p450"/>
    <property type="match status" value="1"/>
</dbReference>
<dbReference type="InterPro" id="IPR002397">
    <property type="entry name" value="Cyt_P450_B"/>
</dbReference>
<comment type="caution">
    <text evidence="4">The sequence shown here is derived from an EMBL/GenBank/DDBJ whole genome shotgun (WGS) entry which is preliminary data.</text>
</comment>
<keyword evidence="2" id="KW-0349">Heme</keyword>
<dbReference type="Proteomes" id="UP001596509">
    <property type="component" value="Unassembled WGS sequence"/>
</dbReference>